<evidence type="ECO:0000256" key="1">
    <source>
        <dbReference type="SAM" id="MobiDB-lite"/>
    </source>
</evidence>
<evidence type="ECO:0000313" key="2">
    <source>
        <dbReference type="EMBL" id="CAH1389784.1"/>
    </source>
</evidence>
<gene>
    <name evidence="2" type="ORF">NEZAVI_LOCUS1105</name>
</gene>
<name>A0A9P0DXE3_NEZVI</name>
<accession>A0A9P0DXE3</accession>
<protein>
    <recommendedName>
        <fullName evidence="4">Reverse transcriptase domain-containing protein</fullName>
    </recommendedName>
</protein>
<proteinExistence type="predicted"/>
<feature type="region of interest" description="Disordered" evidence="1">
    <location>
        <begin position="105"/>
        <end position="137"/>
    </location>
</feature>
<evidence type="ECO:0008006" key="4">
    <source>
        <dbReference type="Google" id="ProtNLM"/>
    </source>
</evidence>
<sequence length="137" mass="14954">MDHPQQLACLNAELSKRSKSKGLCPWKLVFDELPGVLEEERFPATAFVDDLAVVVASNSRAGLKGEVERSANLVGEWCKRKRLKISGVKTQAILLKAKETDIPGAGATTFRWENPGGGIQDGPLGLEQAQQGRHRHP</sequence>
<dbReference type="OrthoDB" id="6630355at2759"/>
<dbReference type="AlphaFoldDB" id="A0A9P0DXE3"/>
<reference evidence="2" key="1">
    <citation type="submission" date="2022-01" db="EMBL/GenBank/DDBJ databases">
        <authorList>
            <person name="King R."/>
        </authorList>
    </citation>
    <scope>NUCLEOTIDE SEQUENCE</scope>
</reference>
<dbReference type="EMBL" id="OV725077">
    <property type="protein sequence ID" value="CAH1389784.1"/>
    <property type="molecule type" value="Genomic_DNA"/>
</dbReference>
<keyword evidence="3" id="KW-1185">Reference proteome</keyword>
<organism evidence="2 3">
    <name type="scientific">Nezara viridula</name>
    <name type="common">Southern green stink bug</name>
    <name type="synonym">Cimex viridulus</name>
    <dbReference type="NCBI Taxonomy" id="85310"/>
    <lineage>
        <taxon>Eukaryota</taxon>
        <taxon>Metazoa</taxon>
        <taxon>Ecdysozoa</taxon>
        <taxon>Arthropoda</taxon>
        <taxon>Hexapoda</taxon>
        <taxon>Insecta</taxon>
        <taxon>Pterygota</taxon>
        <taxon>Neoptera</taxon>
        <taxon>Paraneoptera</taxon>
        <taxon>Hemiptera</taxon>
        <taxon>Heteroptera</taxon>
        <taxon>Panheteroptera</taxon>
        <taxon>Pentatomomorpha</taxon>
        <taxon>Pentatomoidea</taxon>
        <taxon>Pentatomidae</taxon>
        <taxon>Pentatominae</taxon>
        <taxon>Nezara</taxon>
    </lineage>
</organism>
<evidence type="ECO:0000313" key="3">
    <source>
        <dbReference type="Proteomes" id="UP001152798"/>
    </source>
</evidence>
<dbReference type="Proteomes" id="UP001152798">
    <property type="component" value="Chromosome 1"/>
</dbReference>